<gene>
    <name evidence="2" type="ORF">HaLaN_32857</name>
</gene>
<evidence type="ECO:0000256" key="1">
    <source>
        <dbReference type="SAM" id="MobiDB-lite"/>
    </source>
</evidence>
<keyword evidence="3" id="KW-1185">Reference proteome</keyword>
<feature type="region of interest" description="Disordered" evidence="1">
    <location>
        <begin position="1"/>
        <end position="21"/>
    </location>
</feature>
<name>A0A6A0ALJ5_HAELA</name>
<evidence type="ECO:0000313" key="2">
    <source>
        <dbReference type="EMBL" id="GFH33478.1"/>
    </source>
</evidence>
<dbReference type="AlphaFoldDB" id="A0A6A0ALJ5"/>
<organism evidence="2 3">
    <name type="scientific">Haematococcus lacustris</name>
    <name type="common">Green alga</name>
    <name type="synonym">Haematococcus pluvialis</name>
    <dbReference type="NCBI Taxonomy" id="44745"/>
    <lineage>
        <taxon>Eukaryota</taxon>
        <taxon>Viridiplantae</taxon>
        <taxon>Chlorophyta</taxon>
        <taxon>core chlorophytes</taxon>
        <taxon>Chlorophyceae</taxon>
        <taxon>CS clade</taxon>
        <taxon>Chlamydomonadales</taxon>
        <taxon>Haematococcaceae</taxon>
        <taxon>Haematococcus</taxon>
    </lineage>
</organism>
<proteinExistence type="predicted"/>
<dbReference type="Proteomes" id="UP000485058">
    <property type="component" value="Unassembled WGS sequence"/>
</dbReference>
<accession>A0A6A0ALJ5</accession>
<protein>
    <submittedName>
        <fullName evidence="2">Uncharacterized protein</fullName>
    </submittedName>
</protein>
<evidence type="ECO:0000313" key="3">
    <source>
        <dbReference type="Proteomes" id="UP000485058"/>
    </source>
</evidence>
<reference evidence="2 3" key="1">
    <citation type="submission" date="2020-02" db="EMBL/GenBank/DDBJ databases">
        <title>Draft genome sequence of Haematococcus lacustris strain NIES-144.</title>
        <authorList>
            <person name="Morimoto D."/>
            <person name="Nakagawa S."/>
            <person name="Yoshida T."/>
            <person name="Sawayama S."/>
        </authorList>
    </citation>
    <scope>NUCLEOTIDE SEQUENCE [LARGE SCALE GENOMIC DNA]</scope>
    <source>
        <strain evidence="2 3">NIES-144</strain>
    </source>
</reference>
<dbReference type="EMBL" id="BLLF01008664">
    <property type="protein sequence ID" value="GFH33478.1"/>
    <property type="molecule type" value="Genomic_DNA"/>
</dbReference>
<sequence length="105" mass="11419">MCTGPHFRPTPVAGTPMHTPARPLRLNSVAESLRCRRIRDASAPFPCTVYSRHASASKPVMTRGARSTRQQVTKALVKAILPDLNPAQVAFVVAVLNKRMTIGSK</sequence>
<comment type="caution">
    <text evidence="2">The sequence shown here is derived from an EMBL/GenBank/DDBJ whole genome shotgun (WGS) entry which is preliminary data.</text>
</comment>